<evidence type="ECO:0000259" key="2">
    <source>
        <dbReference type="Pfam" id="PF03771"/>
    </source>
</evidence>
<name>A0A101N4X6_9ACTN</name>
<proteinExistence type="predicted"/>
<dbReference type="AlphaFoldDB" id="A0A101N4X6"/>
<evidence type="ECO:0000313" key="3">
    <source>
        <dbReference type="EMBL" id="KUM86636.1"/>
    </source>
</evidence>
<comment type="caution">
    <text evidence="3">The sequence shown here is derived from an EMBL/GenBank/DDBJ whole genome shotgun (WGS) entry which is preliminary data.</text>
</comment>
<feature type="domain" description="DUF317" evidence="2">
    <location>
        <begin position="195"/>
        <end position="244"/>
    </location>
</feature>
<evidence type="ECO:0000313" key="4">
    <source>
        <dbReference type="Proteomes" id="UP000053039"/>
    </source>
</evidence>
<dbReference type="EMBL" id="LMWM01000023">
    <property type="protein sequence ID" value="KUM86636.1"/>
    <property type="molecule type" value="Genomic_DNA"/>
</dbReference>
<dbReference type="Proteomes" id="UP000053039">
    <property type="component" value="Unassembled WGS sequence"/>
</dbReference>
<evidence type="ECO:0000256" key="1">
    <source>
        <dbReference type="SAM" id="MobiDB-lite"/>
    </source>
</evidence>
<organism evidence="3 4">
    <name type="scientific">Streptomyces pseudovenezuelae</name>
    <dbReference type="NCBI Taxonomy" id="67350"/>
    <lineage>
        <taxon>Bacteria</taxon>
        <taxon>Bacillati</taxon>
        <taxon>Actinomycetota</taxon>
        <taxon>Actinomycetes</taxon>
        <taxon>Kitasatosporales</taxon>
        <taxon>Streptomycetaceae</taxon>
        <taxon>Streptomyces</taxon>
        <taxon>Streptomyces aurantiacus group</taxon>
    </lineage>
</organism>
<dbReference type="InterPro" id="IPR005523">
    <property type="entry name" value="DUF317_SPDY"/>
</dbReference>
<gene>
    <name evidence="3" type="ORF">AQI94_21055</name>
</gene>
<protein>
    <submittedName>
        <fullName evidence="3">SPDY domain containing protein</fullName>
    </submittedName>
</protein>
<dbReference type="Pfam" id="PF03771">
    <property type="entry name" value="SPDY"/>
    <property type="match status" value="2"/>
</dbReference>
<sequence>MPTYNPQTKPSPDPTEAPLHPHHPSEPSDPDSPDPVYWVTPRHLAGDDGALAERIGDTLAGLGWRMWPTSRHTLLYVSPDELRGAEWILAAYPFELGGLPVAWQLSARPDATSVVPAWNAYFTAGVPFEAITDLLVAIDAREAPDLGSEGSETVLNALSARGWIRDVDRPRTTATDPGFSCNVSLEMLPPLIQDADPRPDLVGWQAWAEPIVSAPYLWCASFSTSAPHELVAAFVASLASPAPVLRRTVPASTEGRLTVVRRS</sequence>
<feature type="domain" description="DUF317" evidence="2">
    <location>
        <begin position="78"/>
        <end position="144"/>
    </location>
</feature>
<reference evidence="3 4" key="1">
    <citation type="submission" date="2015-10" db="EMBL/GenBank/DDBJ databases">
        <title>Draft genome sequence of Streptomyces pseudovenezuelae DSM 40212, type strain for the species Streptomyces pseudovenezuelae.</title>
        <authorList>
            <person name="Ruckert C."/>
            <person name="Winkler A."/>
            <person name="Kalinowski J."/>
            <person name="Kampfer P."/>
            <person name="Glaeser S."/>
        </authorList>
    </citation>
    <scope>NUCLEOTIDE SEQUENCE [LARGE SCALE GENOMIC DNA]</scope>
    <source>
        <strain evidence="3 4">DSM 40212</strain>
    </source>
</reference>
<feature type="region of interest" description="Disordered" evidence="1">
    <location>
        <begin position="1"/>
        <end position="36"/>
    </location>
</feature>
<dbReference type="RefSeq" id="WP_051831908.1">
    <property type="nucleotide sequence ID" value="NZ_KQ948148.1"/>
</dbReference>
<accession>A0A101N4X6</accession>